<keyword evidence="4" id="KW-1185">Reference proteome</keyword>
<dbReference type="Proteomes" id="UP001622557">
    <property type="component" value="Chromosome"/>
</dbReference>
<gene>
    <name evidence="3" type="ORF">OG350_04970</name>
</gene>
<dbReference type="InterPro" id="IPR000873">
    <property type="entry name" value="AMP-dep_synth/lig_dom"/>
</dbReference>
<organism evidence="3 4">
    <name type="scientific">Streptomyces achromogenes</name>
    <dbReference type="NCBI Taxonomy" id="67255"/>
    <lineage>
        <taxon>Bacteria</taxon>
        <taxon>Bacillati</taxon>
        <taxon>Actinomycetota</taxon>
        <taxon>Actinomycetes</taxon>
        <taxon>Kitasatosporales</taxon>
        <taxon>Streptomycetaceae</taxon>
        <taxon>Streptomyces</taxon>
    </lineage>
</organism>
<dbReference type="Gene3D" id="3.40.50.12780">
    <property type="entry name" value="N-terminal domain of ligase-like"/>
    <property type="match status" value="1"/>
</dbReference>
<accession>A0ABZ1KMA2</accession>
<dbReference type="Pfam" id="PF00501">
    <property type="entry name" value="AMP-binding"/>
    <property type="match status" value="1"/>
</dbReference>
<name>A0ABZ1KMA2_STRAH</name>
<protein>
    <submittedName>
        <fullName evidence="3">AMP-binding protein</fullName>
    </submittedName>
</protein>
<dbReference type="EMBL" id="CP108164">
    <property type="protein sequence ID" value="WTQ79691.1"/>
    <property type="molecule type" value="Genomic_DNA"/>
</dbReference>
<feature type="domain" description="AMP-dependent synthetase/ligase" evidence="2">
    <location>
        <begin position="33"/>
        <end position="381"/>
    </location>
</feature>
<reference evidence="3 4" key="1">
    <citation type="submission" date="2022-10" db="EMBL/GenBank/DDBJ databases">
        <title>The complete genomes of actinobacterial strains from the NBC collection.</title>
        <authorList>
            <person name="Joergensen T.S."/>
            <person name="Alvarez Arevalo M."/>
            <person name="Sterndorff E.B."/>
            <person name="Faurdal D."/>
            <person name="Vuksanovic O."/>
            <person name="Mourched A.-S."/>
            <person name="Charusanti P."/>
            <person name="Shaw S."/>
            <person name="Blin K."/>
            <person name="Weber T."/>
        </authorList>
    </citation>
    <scope>NUCLEOTIDE SEQUENCE [LARGE SCALE GENOMIC DNA]</scope>
    <source>
        <strain evidence="3 4">NBC_00156</strain>
    </source>
</reference>
<dbReference type="Gene3D" id="3.30.300.30">
    <property type="match status" value="1"/>
</dbReference>
<dbReference type="GeneID" id="97279750"/>
<evidence type="ECO:0000256" key="1">
    <source>
        <dbReference type="SAM" id="MobiDB-lite"/>
    </source>
</evidence>
<evidence type="ECO:0000259" key="2">
    <source>
        <dbReference type="Pfam" id="PF00501"/>
    </source>
</evidence>
<dbReference type="InterPro" id="IPR045851">
    <property type="entry name" value="AMP-bd_C_sf"/>
</dbReference>
<proteinExistence type="predicted"/>
<evidence type="ECO:0000313" key="3">
    <source>
        <dbReference type="EMBL" id="WTQ79691.1"/>
    </source>
</evidence>
<feature type="region of interest" description="Disordered" evidence="1">
    <location>
        <begin position="1"/>
        <end position="25"/>
    </location>
</feature>
<sequence>MVHEQRAAPLPPWSADPADRADTPPALGDLLVAAAHRWPDRTAVDDGADSYTFAQLERGAQAIASRLARQGVGTGDRVVVLAQKRAVMPMVAVAVWKCGAVYVPLDAAEPEERLRELLGRLRPAAVVTPAGPGPEVPGAYRLDEERLAGILSEPAAAHATVAHRPEAAAYIVFASGATGEPQGAEISVAGLMTHFAGQNEVLGITAESRVLSLTPFHFDVSLEDTLLPLSLGAFVHQFRGLAAGAVIRSVIARKQITHLIAVTLLLTMITGDGRQLTAAKLPSLELVMTGAQVCDAEVLRAWTRALPKVRLVHAYGPPEATIFSLTHEIGPEDAERMTMCPVGRPLRGTQVKIMRDGLELDRPGVRGELWIGGAQVMRGYFDQPEETARLVVDLAGTRYFRTGDICAYDSDGNVVLHRHEDQRVTWLAGRRTHLNEITRAVRQVPGVERATATVVRRNQRDLVALAVVAPERRVITEVTERLRGILPEPLRPALVAWSPAAPAAADTEPDERLLIQQLTTAAQRSDSHYFALSAEGAVETIDEVEPCQ</sequence>
<dbReference type="PANTHER" id="PTHR45527">
    <property type="entry name" value="NONRIBOSOMAL PEPTIDE SYNTHETASE"/>
    <property type="match status" value="1"/>
</dbReference>
<dbReference type="RefSeq" id="WP_405445614.1">
    <property type="nucleotide sequence ID" value="NZ_CP108164.1"/>
</dbReference>
<evidence type="ECO:0000313" key="4">
    <source>
        <dbReference type="Proteomes" id="UP001622557"/>
    </source>
</evidence>
<dbReference type="InterPro" id="IPR042099">
    <property type="entry name" value="ANL_N_sf"/>
</dbReference>
<dbReference type="SUPFAM" id="SSF56801">
    <property type="entry name" value="Acetyl-CoA synthetase-like"/>
    <property type="match status" value="1"/>
</dbReference>
<dbReference type="PANTHER" id="PTHR45527:SF1">
    <property type="entry name" value="FATTY ACID SYNTHASE"/>
    <property type="match status" value="1"/>
</dbReference>